<reference evidence="2" key="1">
    <citation type="journal article" date="2023" name="Science">
        <title>Genome structures resolve the early diversification of teleost fishes.</title>
        <authorList>
            <person name="Parey E."/>
            <person name="Louis A."/>
            <person name="Montfort J."/>
            <person name="Bouchez O."/>
            <person name="Roques C."/>
            <person name="Iampietro C."/>
            <person name="Lluch J."/>
            <person name="Castinel A."/>
            <person name="Donnadieu C."/>
            <person name="Desvignes T."/>
            <person name="Floi Bucao C."/>
            <person name="Jouanno E."/>
            <person name="Wen M."/>
            <person name="Mejri S."/>
            <person name="Dirks R."/>
            <person name="Jansen H."/>
            <person name="Henkel C."/>
            <person name="Chen W.J."/>
            <person name="Zahm M."/>
            <person name="Cabau C."/>
            <person name="Klopp C."/>
            <person name="Thompson A.W."/>
            <person name="Robinson-Rechavi M."/>
            <person name="Braasch I."/>
            <person name="Lecointre G."/>
            <person name="Bobe J."/>
            <person name="Postlethwait J.H."/>
            <person name="Berthelot C."/>
            <person name="Roest Crollius H."/>
            <person name="Guiguen Y."/>
        </authorList>
    </citation>
    <scope>NUCLEOTIDE SEQUENCE</scope>
    <source>
        <strain evidence="2">NC1722</strain>
    </source>
</reference>
<gene>
    <name evidence="2" type="ORF">AAFF_G00441480</name>
</gene>
<dbReference type="Proteomes" id="UP001221898">
    <property type="component" value="Unassembled WGS sequence"/>
</dbReference>
<feature type="compositionally biased region" description="Acidic residues" evidence="1">
    <location>
        <begin position="362"/>
        <end position="371"/>
    </location>
</feature>
<feature type="compositionally biased region" description="Pro residues" evidence="1">
    <location>
        <begin position="376"/>
        <end position="386"/>
    </location>
</feature>
<name>A0AAD7S7F5_9TELE</name>
<dbReference type="EMBL" id="JAINUG010000099">
    <property type="protein sequence ID" value="KAJ8397314.1"/>
    <property type="molecule type" value="Genomic_DNA"/>
</dbReference>
<dbReference type="InterPro" id="IPR000956">
    <property type="entry name" value="Stathmin_fam"/>
</dbReference>
<feature type="compositionally biased region" description="Basic and acidic residues" evidence="1">
    <location>
        <begin position="321"/>
        <end position="347"/>
    </location>
</feature>
<dbReference type="PANTHER" id="PTHR10104:SF20">
    <property type="entry name" value="STATHMIN DOMAIN-CONTAINING PROTEIN 1"/>
    <property type="match status" value="1"/>
</dbReference>
<dbReference type="GO" id="GO:0031110">
    <property type="term" value="P:regulation of microtubule polymerization or depolymerization"/>
    <property type="evidence" value="ECO:0007669"/>
    <property type="project" value="InterPro"/>
</dbReference>
<dbReference type="AlphaFoldDB" id="A0AAD7S7F5"/>
<evidence type="ECO:0000256" key="1">
    <source>
        <dbReference type="SAM" id="MobiDB-lite"/>
    </source>
</evidence>
<feature type="region of interest" description="Disordered" evidence="1">
    <location>
        <begin position="306"/>
        <end position="402"/>
    </location>
</feature>
<sequence length="402" mass="42979">MEPTAPPLCCSWNSPAGRSVTGDITHTEDDGVFSRGFGSARAPYGSRLLPCPAASLNGRAPQPSVRAQSEPAGLGCTRGGLGCTRGVGTSAAIDIRLSSKPEHFRPSRSPAADITELLNRAKRTKISDLGSPSYLQQSNSQVGHCCCTLKQVAFKRGRTLRDEEQTRRRCFARGVWFRCSYFNMGCGSSASAVVRPAGLKGHEQDSCAAGKSGAFSRGESAVSKQTNDSGLGQDATEGPVPLPAKLSPLPVPSPALGPALGPAQERQPSSDIMEQLLNQGIISATPKVGGAGEAYSLMMDRPLQRPPARLESLKTSTDKPVTSKEDIEDKMKRVEERRMVKEAELRQRLRSARLRGTARPQEEEEEDEGASDQEPTPAPKTPPPKTPSSLLAPPARGCRRRS</sequence>
<proteinExistence type="predicted"/>
<accession>A0AAD7S7F5</accession>
<dbReference type="PANTHER" id="PTHR10104">
    <property type="entry name" value="STATHMIN"/>
    <property type="match status" value="1"/>
</dbReference>
<organism evidence="2 3">
    <name type="scientific">Aldrovandia affinis</name>
    <dbReference type="NCBI Taxonomy" id="143900"/>
    <lineage>
        <taxon>Eukaryota</taxon>
        <taxon>Metazoa</taxon>
        <taxon>Chordata</taxon>
        <taxon>Craniata</taxon>
        <taxon>Vertebrata</taxon>
        <taxon>Euteleostomi</taxon>
        <taxon>Actinopterygii</taxon>
        <taxon>Neopterygii</taxon>
        <taxon>Teleostei</taxon>
        <taxon>Notacanthiformes</taxon>
        <taxon>Halosauridae</taxon>
        <taxon>Aldrovandia</taxon>
    </lineage>
</organism>
<comment type="caution">
    <text evidence="2">The sequence shown here is derived from an EMBL/GenBank/DDBJ whole genome shotgun (WGS) entry which is preliminary data.</text>
</comment>
<keyword evidence="3" id="KW-1185">Reference proteome</keyword>
<feature type="region of interest" description="Disordered" evidence="1">
    <location>
        <begin position="202"/>
        <end position="268"/>
    </location>
</feature>
<protein>
    <submittedName>
        <fullName evidence="2">Uncharacterized protein</fullName>
    </submittedName>
</protein>
<evidence type="ECO:0000313" key="2">
    <source>
        <dbReference type="EMBL" id="KAJ8397314.1"/>
    </source>
</evidence>
<evidence type="ECO:0000313" key="3">
    <source>
        <dbReference type="Proteomes" id="UP001221898"/>
    </source>
</evidence>